<protein>
    <submittedName>
        <fullName evidence="2">Uncharacterized protein</fullName>
    </submittedName>
</protein>
<sequence length="186" mass="20147">MASVSSSQRDQSGSENFGGGLGGGFGGNDNFGYGVNFSGHGRYGGSSNGYNGFGKDGSNFGGGRSNKDFDNYTSHKILDPRRVETLEAETLDLMVVESNTLLNYKTNVAMQIPAAAVAVAVAEGFNTARKQRLAREKSPVNDREDIGYNRFVNSAKHSDVRDSVPQRRHELDNAHVYGQKTRGLYL</sequence>
<gene>
    <name evidence="2" type="ORF">MONAX_5E011941</name>
</gene>
<dbReference type="AlphaFoldDB" id="A0A5E4BJ56"/>
<dbReference type="Proteomes" id="UP000335636">
    <property type="component" value="Unassembled WGS sequence"/>
</dbReference>
<dbReference type="EMBL" id="CABDUW010000447">
    <property type="protein sequence ID" value="VTJ69100.1"/>
    <property type="molecule type" value="Genomic_DNA"/>
</dbReference>
<evidence type="ECO:0000313" key="2">
    <source>
        <dbReference type="EMBL" id="VTJ69100.1"/>
    </source>
</evidence>
<proteinExistence type="predicted"/>
<feature type="compositionally biased region" description="Low complexity" evidence="1">
    <location>
        <begin position="1"/>
        <end position="15"/>
    </location>
</feature>
<name>A0A5E4BJ56_MARMO</name>
<organism evidence="2 3">
    <name type="scientific">Marmota monax</name>
    <name type="common">Woodchuck</name>
    <dbReference type="NCBI Taxonomy" id="9995"/>
    <lineage>
        <taxon>Eukaryota</taxon>
        <taxon>Metazoa</taxon>
        <taxon>Chordata</taxon>
        <taxon>Craniata</taxon>
        <taxon>Vertebrata</taxon>
        <taxon>Euteleostomi</taxon>
        <taxon>Mammalia</taxon>
        <taxon>Eutheria</taxon>
        <taxon>Euarchontoglires</taxon>
        <taxon>Glires</taxon>
        <taxon>Rodentia</taxon>
        <taxon>Sciuromorpha</taxon>
        <taxon>Sciuridae</taxon>
        <taxon>Xerinae</taxon>
        <taxon>Marmotini</taxon>
        <taxon>Marmota</taxon>
    </lineage>
</organism>
<accession>A0A5E4BJ56</accession>
<comment type="caution">
    <text evidence="2">The sequence shown here is derived from an EMBL/GenBank/DDBJ whole genome shotgun (WGS) entry which is preliminary data.</text>
</comment>
<reference evidence="2" key="1">
    <citation type="submission" date="2019-04" db="EMBL/GenBank/DDBJ databases">
        <authorList>
            <person name="Alioto T."/>
            <person name="Alioto T."/>
        </authorList>
    </citation>
    <scope>NUCLEOTIDE SEQUENCE [LARGE SCALE GENOMIC DNA]</scope>
</reference>
<feature type="region of interest" description="Disordered" evidence="1">
    <location>
        <begin position="1"/>
        <end position="21"/>
    </location>
</feature>
<evidence type="ECO:0000256" key="1">
    <source>
        <dbReference type="SAM" id="MobiDB-lite"/>
    </source>
</evidence>
<evidence type="ECO:0000313" key="3">
    <source>
        <dbReference type="Proteomes" id="UP000335636"/>
    </source>
</evidence>
<keyword evidence="3" id="KW-1185">Reference proteome</keyword>